<reference evidence="2 3" key="1">
    <citation type="submission" date="2024-04" db="EMBL/GenBank/DDBJ databases">
        <authorList>
            <consortium name="Genoscope - CEA"/>
            <person name="William W."/>
        </authorList>
    </citation>
    <scope>NUCLEOTIDE SEQUENCE [LARGE SCALE GENOMIC DNA]</scope>
</reference>
<accession>A0AAV2GXP0</accession>
<evidence type="ECO:0000313" key="3">
    <source>
        <dbReference type="Proteomes" id="UP001497497"/>
    </source>
</evidence>
<feature type="non-terminal residue" evidence="2">
    <location>
        <position position="1"/>
    </location>
</feature>
<feature type="non-terminal residue" evidence="2">
    <location>
        <position position="285"/>
    </location>
</feature>
<keyword evidence="3" id="KW-1185">Reference proteome</keyword>
<proteinExistence type="predicted"/>
<protein>
    <recommendedName>
        <fullName evidence="1">BACK domain-containing protein</fullName>
    </recommendedName>
</protein>
<evidence type="ECO:0000313" key="2">
    <source>
        <dbReference type="EMBL" id="CAL1526138.1"/>
    </source>
</evidence>
<dbReference type="Proteomes" id="UP001497497">
    <property type="component" value="Unassembled WGS sequence"/>
</dbReference>
<dbReference type="InterPro" id="IPR011705">
    <property type="entry name" value="BACK"/>
</dbReference>
<dbReference type="InterPro" id="IPR011333">
    <property type="entry name" value="SKP1/BTB/POZ_sf"/>
</dbReference>
<dbReference type="EMBL" id="CAXITT010000002">
    <property type="protein sequence ID" value="CAL1526138.1"/>
    <property type="molecule type" value="Genomic_DNA"/>
</dbReference>
<dbReference type="Gene3D" id="1.25.40.420">
    <property type="match status" value="1"/>
</dbReference>
<organism evidence="2 3">
    <name type="scientific">Lymnaea stagnalis</name>
    <name type="common">Great pond snail</name>
    <name type="synonym">Helix stagnalis</name>
    <dbReference type="NCBI Taxonomy" id="6523"/>
    <lineage>
        <taxon>Eukaryota</taxon>
        <taxon>Metazoa</taxon>
        <taxon>Spiralia</taxon>
        <taxon>Lophotrochozoa</taxon>
        <taxon>Mollusca</taxon>
        <taxon>Gastropoda</taxon>
        <taxon>Heterobranchia</taxon>
        <taxon>Euthyneura</taxon>
        <taxon>Panpulmonata</taxon>
        <taxon>Hygrophila</taxon>
        <taxon>Lymnaeoidea</taxon>
        <taxon>Lymnaeidae</taxon>
        <taxon>Lymnaea</taxon>
    </lineage>
</organism>
<name>A0AAV2GXP0_LYMST</name>
<gene>
    <name evidence="2" type="ORF">GSLYS_00000315001</name>
</gene>
<dbReference type="Gene3D" id="3.30.710.10">
    <property type="entry name" value="Potassium Channel Kv1.1, Chain A"/>
    <property type="match status" value="1"/>
</dbReference>
<evidence type="ECO:0000259" key="1">
    <source>
        <dbReference type="Pfam" id="PF07707"/>
    </source>
</evidence>
<feature type="domain" description="BACK" evidence="1">
    <location>
        <begin position="79"/>
        <end position="151"/>
    </location>
</feature>
<dbReference type="AlphaFoldDB" id="A0AAV2GXP0"/>
<sequence>YTGEDVLKNDNMTDIWLAAHQLQIDFLIQRCESFIAGKINWANVCDIWQMAYELKKQTLITKCESFLNEKLSLENYYIVYSKARRLEMSHILKNVQEFMIKNFEMISKDVVCKLSFEGVLEIVESHDLVVKSEDGVLDFIFKWIECQPNDTASTRQDELGHTKTEGTGNIKAEEIENTKTQFGKDAHTTDGNNCESDVEPKMLARNFVSRRYDNNVWIQSEGASLISGDSLPLHISGHAGNSSAHIFRSTVSKTSQGPLLSKTRESPMAMQRVDKGDQLVTLLKA</sequence>
<dbReference type="PANTHER" id="PTHR45632">
    <property type="entry name" value="LD33804P"/>
    <property type="match status" value="1"/>
</dbReference>
<dbReference type="Pfam" id="PF07707">
    <property type="entry name" value="BACK"/>
    <property type="match status" value="1"/>
</dbReference>
<comment type="caution">
    <text evidence="2">The sequence shown here is derived from an EMBL/GenBank/DDBJ whole genome shotgun (WGS) entry which is preliminary data.</text>
</comment>